<keyword evidence="1" id="KW-0812">Transmembrane</keyword>
<dbReference type="AlphaFoldDB" id="A0A562ISM5"/>
<dbReference type="RefSeq" id="WP_153360223.1">
    <property type="nucleotide sequence ID" value="NZ_ML762492.1"/>
</dbReference>
<feature type="transmembrane region" description="Helical" evidence="1">
    <location>
        <begin position="27"/>
        <end position="48"/>
    </location>
</feature>
<accession>A0A562ISM5</accession>
<feature type="transmembrane region" description="Helical" evidence="1">
    <location>
        <begin position="60"/>
        <end position="78"/>
    </location>
</feature>
<sequence length="104" mass="10712">MSTGSNGQAAEAAGRKHTAGAYDVRTVIAGLIGFYGIVLVVVGIVDFSDADAAKTGGWNANLWVGLGMVVFALTFAVWTRLRPVVVEDDEAVEDPTGGADTAGR</sequence>
<keyword evidence="1" id="KW-0472">Membrane</keyword>
<evidence type="ECO:0000313" key="2">
    <source>
        <dbReference type="EMBL" id="TWH73948.1"/>
    </source>
</evidence>
<proteinExistence type="predicted"/>
<dbReference type="EMBL" id="VLKF01000001">
    <property type="protein sequence ID" value="TWH73948.1"/>
    <property type="molecule type" value="Genomic_DNA"/>
</dbReference>
<protein>
    <submittedName>
        <fullName evidence="2">Uncharacterized protein</fullName>
    </submittedName>
</protein>
<dbReference type="Proteomes" id="UP000321490">
    <property type="component" value="Unassembled WGS sequence"/>
</dbReference>
<keyword evidence="3" id="KW-1185">Reference proteome</keyword>
<keyword evidence="1" id="KW-1133">Transmembrane helix</keyword>
<gene>
    <name evidence="2" type="ORF">JD78_02477</name>
</gene>
<organism evidence="2 3">
    <name type="scientific">Modestobacter roseus</name>
    <dbReference type="NCBI Taxonomy" id="1181884"/>
    <lineage>
        <taxon>Bacteria</taxon>
        <taxon>Bacillati</taxon>
        <taxon>Actinomycetota</taxon>
        <taxon>Actinomycetes</taxon>
        <taxon>Geodermatophilales</taxon>
        <taxon>Geodermatophilaceae</taxon>
        <taxon>Modestobacter</taxon>
    </lineage>
</organism>
<evidence type="ECO:0000313" key="3">
    <source>
        <dbReference type="Proteomes" id="UP000321490"/>
    </source>
</evidence>
<evidence type="ECO:0000256" key="1">
    <source>
        <dbReference type="SAM" id="Phobius"/>
    </source>
</evidence>
<reference evidence="2 3" key="1">
    <citation type="submission" date="2019-07" db="EMBL/GenBank/DDBJ databases">
        <title>R&amp;d 2014.</title>
        <authorList>
            <person name="Klenk H.-P."/>
        </authorList>
    </citation>
    <scope>NUCLEOTIDE SEQUENCE [LARGE SCALE GENOMIC DNA]</scope>
    <source>
        <strain evidence="2 3">DSM 45764</strain>
    </source>
</reference>
<comment type="caution">
    <text evidence="2">The sequence shown here is derived from an EMBL/GenBank/DDBJ whole genome shotgun (WGS) entry which is preliminary data.</text>
</comment>
<dbReference type="OrthoDB" id="5196985at2"/>
<name>A0A562ISM5_9ACTN</name>